<name>A0A918N168_9ALTE</name>
<accession>A0A918N168</accession>
<dbReference type="Proteomes" id="UP000631300">
    <property type="component" value="Unassembled WGS sequence"/>
</dbReference>
<gene>
    <name evidence="2" type="ORF">GCM10007391_28430</name>
</gene>
<keyword evidence="1" id="KW-0732">Signal</keyword>
<sequence>MKKLIILVVALTSLTACAPKVGSKEWCEDMKEKDKGNWTANESMNFAKHCIFNEPKD</sequence>
<dbReference type="InterPro" id="IPR021379">
    <property type="entry name" value="DUF3012"/>
</dbReference>
<dbReference type="AlphaFoldDB" id="A0A918N168"/>
<protein>
    <recommendedName>
        <fullName evidence="4">DUF3012 domain-containing protein</fullName>
    </recommendedName>
</protein>
<reference evidence="2" key="1">
    <citation type="journal article" date="2014" name="Int. J. Syst. Evol. Microbiol.">
        <title>Complete genome sequence of Corynebacterium casei LMG S-19264T (=DSM 44701T), isolated from a smear-ripened cheese.</title>
        <authorList>
            <consortium name="US DOE Joint Genome Institute (JGI-PGF)"/>
            <person name="Walter F."/>
            <person name="Albersmeier A."/>
            <person name="Kalinowski J."/>
            <person name="Ruckert C."/>
        </authorList>
    </citation>
    <scope>NUCLEOTIDE SEQUENCE</scope>
    <source>
        <strain evidence="2">KCTC 22164</strain>
    </source>
</reference>
<keyword evidence="3" id="KW-1185">Reference proteome</keyword>
<dbReference type="EMBL" id="BMXP01000008">
    <property type="protein sequence ID" value="GGW92380.1"/>
    <property type="molecule type" value="Genomic_DNA"/>
</dbReference>
<dbReference type="Pfam" id="PF11216">
    <property type="entry name" value="DUF3012"/>
    <property type="match status" value="1"/>
</dbReference>
<dbReference type="RefSeq" id="WP_189407585.1">
    <property type="nucleotide sequence ID" value="NZ_BMXP01000008.1"/>
</dbReference>
<dbReference type="PROSITE" id="PS51257">
    <property type="entry name" value="PROKAR_LIPOPROTEIN"/>
    <property type="match status" value="1"/>
</dbReference>
<feature type="signal peptide" evidence="1">
    <location>
        <begin position="1"/>
        <end position="18"/>
    </location>
</feature>
<reference evidence="2" key="2">
    <citation type="submission" date="2020-09" db="EMBL/GenBank/DDBJ databases">
        <authorList>
            <person name="Sun Q."/>
            <person name="Kim S."/>
        </authorList>
    </citation>
    <scope>NUCLEOTIDE SEQUENCE</scope>
    <source>
        <strain evidence="2">KCTC 22164</strain>
    </source>
</reference>
<evidence type="ECO:0000313" key="3">
    <source>
        <dbReference type="Proteomes" id="UP000631300"/>
    </source>
</evidence>
<proteinExistence type="predicted"/>
<evidence type="ECO:0008006" key="4">
    <source>
        <dbReference type="Google" id="ProtNLM"/>
    </source>
</evidence>
<evidence type="ECO:0000313" key="2">
    <source>
        <dbReference type="EMBL" id="GGW92380.1"/>
    </source>
</evidence>
<evidence type="ECO:0000256" key="1">
    <source>
        <dbReference type="SAM" id="SignalP"/>
    </source>
</evidence>
<organism evidence="2 3">
    <name type="scientific">Alteromonas halophila</name>
    <dbReference type="NCBI Taxonomy" id="516698"/>
    <lineage>
        <taxon>Bacteria</taxon>
        <taxon>Pseudomonadati</taxon>
        <taxon>Pseudomonadota</taxon>
        <taxon>Gammaproteobacteria</taxon>
        <taxon>Alteromonadales</taxon>
        <taxon>Alteromonadaceae</taxon>
        <taxon>Alteromonas/Salinimonas group</taxon>
        <taxon>Alteromonas</taxon>
    </lineage>
</organism>
<comment type="caution">
    <text evidence="2">The sequence shown here is derived from an EMBL/GenBank/DDBJ whole genome shotgun (WGS) entry which is preliminary data.</text>
</comment>
<feature type="chain" id="PRO_5036719117" description="DUF3012 domain-containing protein" evidence="1">
    <location>
        <begin position="19"/>
        <end position="57"/>
    </location>
</feature>